<protein>
    <recommendedName>
        <fullName evidence="5">NmrA-like domain-containing protein</fullName>
    </recommendedName>
</protein>
<evidence type="ECO:0000256" key="2">
    <source>
        <dbReference type="ARBA" id="ARBA00005372"/>
    </source>
</evidence>
<dbReference type="Pfam" id="PF05368">
    <property type="entry name" value="NmrA"/>
    <property type="match status" value="1"/>
</dbReference>
<comment type="similarity">
    <text evidence="2">Belongs to the fgaFS/easG family.</text>
</comment>
<dbReference type="PANTHER" id="PTHR43162:SF1">
    <property type="entry name" value="PRESTALK A DIFFERENTIATION PROTEIN A"/>
    <property type="match status" value="1"/>
</dbReference>
<dbReference type="InterPro" id="IPR051604">
    <property type="entry name" value="Ergot_Alk_Oxidoreductase"/>
</dbReference>
<dbReference type="EMBL" id="KE720666">
    <property type="protein sequence ID" value="ERF77092.1"/>
    <property type="molecule type" value="Genomic_DNA"/>
</dbReference>
<dbReference type="Proteomes" id="UP000019373">
    <property type="component" value="Unassembled WGS sequence"/>
</dbReference>
<accession>U1GHD2</accession>
<dbReference type="RefSeq" id="XP_007785602.1">
    <property type="nucleotide sequence ID" value="XM_007787412.1"/>
</dbReference>
<dbReference type="OMA" id="WFMQNFS"/>
<evidence type="ECO:0000256" key="3">
    <source>
        <dbReference type="ARBA" id="ARBA00022589"/>
    </source>
</evidence>
<keyword evidence="7" id="KW-1185">Reference proteome</keyword>
<dbReference type="UniPathway" id="UPA00327"/>
<evidence type="ECO:0000259" key="5">
    <source>
        <dbReference type="Pfam" id="PF05368"/>
    </source>
</evidence>
<dbReference type="InterPro" id="IPR008030">
    <property type="entry name" value="NmrA-like"/>
</dbReference>
<dbReference type="Gene3D" id="3.90.25.10">
    <property type="entry name" value="UDP-galactose 4-epimerase, domain 1"/>
    <property type="match status" value="1"/>
</dbReference>
<evidence type="ECO:0000313" key="6">
    <source>
        <dbReference type="EMBL" id="ERF77092.1"/>
    </source>
</evidence>
<reference evidence="7" key="1">
    <citation type="journal article" date="2014" name="BMC Genomics">
        <title>Genome characteristics reveal the impact of lichenization on lichen-forming fungus Endocarpon pusillum Hedwig (Verrucariales, Ascomycota).</title>
        <authorList>
            <person name="Wang Y.-Y."/>
            <person name="Liu B."/>
            <person name="Zhang X.-Y."/>
            <person name="Zhou Q.-M."/>
            <person name="Zhang T."/>
            <person name="Li H."/>
            <person name="Yu Y.-F."/>
            <person name="Zhang X.-L."/>
            <person name="Hao X.-Y."/>
            <person name="Wang M."/>
            <person name="Wang L."/>
            <person name="Wei J.-C."/>
        </authorList>
    </citation>
    <scope>NUCLEOTIDE SEQUENCE [LARGE SCALE GENOMIC DNA]</scope>
    <source>
        <strain evidence="7">Z07020 / HMAS-L-300199</strain>
    </source>
</reference>
<dbReference type="NCBIfam" id="TIGR03649">
    <property type="entry name" value="ergot_EASG"/>
    <property type="match status" value="1"/>
</dbReference>
<dbReference type="InterPro" id="IPR036291">
    <property type="entry name" value="NAD(P)-bd_dom_sf"/>
</dbReference>
<dbReference type="AlphaFoldDB" id="U1GHD2"/>
<dbReference type="PANTHER" id="PTHR43162">
    <property type="match status" value="1"/>
</dbReference>
<dbReference type="SUPFAM" id="SSF51735">
    <property type="entry name" value="NAD(P)-binding Rossmann-fold domains"/>
    <property type="match status" value="1"/>
</dbReference>
<dbReference type="InterPro" id="IPR019901">
    <property type="entry name" value="Ergot_alkaloid_biosynthesis"/>
</dbReference>
<sequence>MAILLTGGTGKTSVRVARLLQEASIPFLLASRRGGDAAPLGMPATKFDWLDSSTWGKPFEHKFLNGESISAVYLMAPVVDDPETSMNAFIDYAIKEHNVKRFVLVAGTSAQPGKSGVGKVWQHFLDTGIDYCVLCPTWFMENFSEEAQRFVIQNQSKLYTACGDGKIPFISASDIAAVAYRALTDAKSHNTQYELLGPELLTYDEVAAKLSSCLGRKIEHVKLVEEQRVQGLMSHGLPEHYAKFLTALEVSAAGGAENRMNDTVEKVTGRPPKNFDTFAQENKAVWQ</sequence>
<evidence type="ECO:0000256" key="4">
    <source>
        <dbReference type="ARBA" id="ARBA00023002"/>
    </source>
</evidence>
<organism evidence="6 7">
    <name type="scientific">Endocarpon pusillum (strain Z07020 / HMAS-L-300199)</name>
    <name type="common">Lichen-forming fungus</name>
    <dbReference type="NCBI Taxonomy" id="1263415"/>
    <lineage>
        <taxon>Eukaryota</taxon>
        <taxon>Fungi</taxon>
        <taxon>Dikarya</taxon>
        <taxon>Ascomycota</taxon>
        <taxon>Pezizomycotina</taxon>
        <taxon>Eurotiomycetes</taxon>
        <taxon>Chaetothyriomycetidae</taxon>
        <taxon>Verrucariales</taxon>
        <taxon>Verrucariaceae</taxon>
        <taxon>Endocarpon</taxon>
    </lineage>
</organism>
<name>U1GHD2_ENDPU</name>
<gene>
    <name evidence="6" type="ORF">EPUS_06310</name>
</gene>
<dbReference type="GO" id="GO:0016491">
    <property type="term" value="F:oxidoreductase activity"/>
    <property type="evidence" value="ECO:0007669"/>
    <property type="project" value="UniProtKB-KW"/>
</dbReference>
<comment type="pathway">
    <text evidence="1">Alkaloid biosynthesis; ergot alkaloid biosynthesis.</text>
</comment>
<keyword evidence="4" id="KW-0560">Oxidoreductase</keyword>
<feature type="domain" description="NmrA-like" evidence="5">
    <location>
        <begin position="127"/>
        <end position="250"/>
    </location>
</feature>
<keyword evidence="3" id="KW-0017">Alkaloid metabolism</keyword>
<dbReference type="OrthoDB" id="9997102at2759"/>
<proteinExistence type="inferred from homology"/>
<dbReference type="GeneID" id="19241253"/>
<evidence type="ECO:0000313" key="7">
    <source>
        <dbReference type="Proteomes" id="UP000019373"/>
    </source>
</evidence>
<dbReference type="GO" id="GO:0035835">
    <property type="term" value="P:indole alkaloid biosynthetic process"/>
    <property type="evidence" value="ECO:0007669"/>
    <property type="project" value="UniProtKB-UniPathway"/>
</dbReference>
<dbReference type="Gene3D" id="3.40.50.720">
    <property type="entry name" value="NAD(P)-binding Rossmann-like Domain"/>
    <property type="match status" value="1"/>
</dbReference>
<dbReference type="eggNOG" id="ENOG502RYYU">
    <property type="taxonomic scope" value="Eukaryota"/>
</dbReference>
<dbReference type="HOGENOM" id="CLU_007383_10_6_1"/>
<evidence type="ECO:0000256" key="1">
    <source>
        <dbReference type="ARBA" id="ARBA00005107"/>
    </source>
</evidence>